<dbReference type="Proteomes" id="UP001245370">
    <property type="component" value="Unassembled WGS sequence"/>
</dbReference>
<keyword evidence="5" id="KW-1185">Reference proteome</keyword>
<evidence type="ECO:0000313" key="4">
    <source>
        <dbReference type="Proteomes" id="UP001144397"/>
    </source>
</evidence>
<feature type="transmembrane region" description="Helical" evidence="1">
    <location>
        <begin position="220"/>
        <end position="236"/>
    </location>
</feature>
<feature type="transmembrane region" description="Helical" evidence="1">
    <location>
        <begin position="34"/>
        <end position="56"/>
    </location>
</feature>
<comment type="caution">
    <text evidence="2">The sequence shown here is derived from an EMBL/GenBank/DDBJ whole genome shotgun (WGS) entry which is preliminary data.</text>
</comment>
<dbReference type="AlphaFoldDB" id="A0A9W6CQJ4"/>
<reference evidence="3 5" key="2">
    <citation type="submission" date="2023-07" db="EMBL/GenBank/DDBJ databases">
        <title>Genomic Encyclopedia of Type Strains, Phase IV (KMG-IV): sequencing the most valuable type-strain genomes for metagenomic binning, comparative biology and taxonomic classification.</title>
        <authorList>
            <person name="Goeker M."/>
        </authorList>
    </citation>
    <scope>NUCLEOTIDE SEQUENCE [LARGE SCALE GENOMIC DNA]</scope>
    <source>
        <strain evidence="3 5">DSM 338</strain>
    </source>
</reference>
<feature type="transmembrane region" description="Helical" evidence="1">
    <location>
        <begin position="392"/>
        <end position="413"/>
    </location>
</feature>
<keyword evidence="1" id="KW-1133">Transmembrane helix</keyword>
<feature type="transmembrane region" description="Helical" evidence="1">
    <location>
        <begin position="242"/>
        <end position="258"/>
    </location>
</feature>
<feature type="transmembrane region" description="Helical" evidence="1">
    <location>
        <begin position="153"/>
        <end position="175"/>
    </location>
</feature>
<feature type="transmembrane region" description="Helical" evidence="1">
    <location>
        <begin position="195"/>
        <end position="213"/>
    </location>
</feature>
<keyword evidence="1" id="KW-0472">Membrane</keyword>
<dbReference type="GeneID" id="95765073"/>
<dbReference type="Proteomes" id="UP001144397">
    <property type="component" value="Unassembled WGS sequence"/>
</dbReference>
<evidence type="ECO:0000313" key="2">
    <source>
        <dbReference type="EMBL" id="GLI24625.1"/>
    </source>
</evidence>
<accession>A0A9W6CQJ4</accession>
<feature type="transmembrane region" description="Helical" evidence="1">
    <location>
        <begin position="123"/>
        <end position="141"/>
    </location>
</feature>
<feature type="transmembrane region" description="Helical" evidence="1">
    <location>
        <begin position="91"/>
        <end position="111"/>
    </location>
</feature>
<gene>
    <name evidence="3" type="ORF">GGQ86_004194</name>
    <name evidence="2" type="ORF">XFLAVUS301_42990</name>
</gene>
<feature type="transmembrane region" description="Helical" evidence="1">
    <location>
        <begin position="362"/>
        <end position="385"/>
    </location>
</feature>
<dbReference type="EMBL" id="JAVDPY010000008">
    <property type="protein sequence ID" value="MDR6335698.1"/>
    <property type="molecule type" value="Genomic_DNA"/>
</dbReference>
<dbReference type="EMBL" id="BSDO01000008">
    <property type="protein sequence ID" value="GLI24625.1"/>
    <property type="molecule type" value="Genomic_DNA"/>
</dbReference>
<name>A0A9W6CQJ4_XANFL</name>
<proteinExistence type="predicted"/>
<sequence>MTETSHRQPRIVMPLRRSAGAVSSREGATIEGGAALLAKVVLAGTLPLFAQIFYYLNEYPPPYLLSKAWPFLTLPLAFYGIARLKLPLRFLYLAVLAYVIGFTPLMSIIQLGNDFIGALSTTIKAWPFSYYFSLSALLALLSVPAHSVRKICLGYGAATFILMILIFLAAPASWYGENPEDSKLLLYDLERGYRVYMPMFFGMILLFWMGRSFVLKRNPVFLLGVLLAFVPLFLIYKQRTAIGAAALVVAYGMTMSLAPRVRRLVLGAGLVALAAGAIAIAAKSGLFSTVPKAVLADGLGDSLTVRSNSLRLAFGFLGDDPMRWLFGVGATTRFSSTTINDIFGNGQFYISDLGWIGVLFEYGATGVLLLASLHIWCFVMVFRFTDRSGDPFFLALSDYILFIIASSSVYSVMFTPGELAVTTALAVYLHRRRNEPAPRRPVPKARVRLGKRPGSGAVVVHGRVG</sequence>
<protein>
    <submittedName>
        <fullName evidence="2">Uncharacterized protein</fullName>
    </submittedName>
</protein>
<evidence type="ECO:0000256" key="1">
    <source>
        <dbReference type="SAM" id="Phobius"/>
    </source>
</evidence>
<feature type="transmembrane region" description="Helical" evidence="1">
    <location>
        <begin position="68"/>
        <end position="84"/>
    </location>
</feature>
<keyword evidence="1" id="KW-0812">Transmembrane</keyword>
<reference evidence="2" key="1">
    <citation type="submission" date="2022-12" db="EMBL/GenBank/DDBJ databases">
        <title>Reference genome sequencing for broad-spectrum identification of bacterial and archaeal isolates by mass spectrometry.</title>
        <authorList>
            <person name="Sekiguchi Y."/>
            <person name="Tourlousse D.M."/>
        </authorList>
    </citation>
    <scope>NUCLEOTIDE SEQUENCE</scope>
    <source>
        <strain evidence="2">301</strain>
    </source>
</reference>
<evidence type="ECO:0000313" key="3">
    <source>
        <dbReference type="EMBL" id="MDR6335698.1"/>
    </source>
</evidence>
<feature type="transmembrane region" description="Helical" evidence="1">
    <location>
        <begin position="265"/>
        <end position="282"/>
    </location>
</feature>
<organism evidence="2 4">
    <name type="scientific">Xanthobacter flavus</name>
    <dbReference type="NCBI Taxonomy" id="281"/>
    <lineage>
        <taxon>Bacteria</taxon>
        <taxon>Pseudomonadati</taxon>
        <taxon>Pseudomonadota</taxon>
        <taxon>Alphaproteobacteria</taxon>
        <taxon>Hyphomicrobiales</taxon>
        <taxon>Xanthobacteraceae</taxon>
        <taxon>Xanthobacter</taxon>
    </lineage>
</organism>
<dbReference type="RefSeq" id="WP_281809376.1">
    <property type="nucleotide sequence ID" value="NZ_BSDO01000008.1"/>
</dbReference>
<evidence type="ECO:0000313" key="5">
    <source>
        <dbReference type="Proteomes" id="UP001245370"/>
    </source>
</evidence>